<proteinExistence type="predicted"/>
<dbReference type="RefSeq" id="WP_381524596.1">
    <property type="nucleotide sequence ID" value="NZ_JBHULN010000010.1"/>
</dbReference>
<evidence type="ECO:0000256" key="1">
    <source>
        <dbReference type="SAM" id="SignalP"/>
    </source>
</evidence>
<dbReference type="EMBL" id="JBHULN010000010">
    <property type="protein sequence ID" value="MFD2572322.1"/>
    <property type="molecule type" value="Genomic_DNA"/>
</dbReference>
<gene>
    <name evidence="3" type="ORF">ACFSUS_16900</name>
</gene>
<feature type="chain" id="PRO_5047423530" evidence="1">
    <location>
        <begin position="22"/>
        <end position="145"/>
    </location>
</feature>
<keyword evidence="1" id="KW-0732">Signal</keyword>
<dbReference type="InterPro" id="IPR025665">
    <property type="entry name" value="Beta-barrel_OMP_2"/>
</dbReference>
<dbReference type="Proteomes" id="UP001597469">
    <property type="component" value="Unassembled WGS sequence"/>
</dbReference>
<dbReference type="Pfam" id="PF13568">
    <property type="entry name" value="OMP_b-brl_2"/>
    <property type="match status" value="1"/>
</dbReference>
<accession>A0ABW5M5P8</accession>
<keyword evidence="4" id="KW-1185">Reference proteome</keyword>
<reference evidence="4" key="1">
    <citation type="journal article" date="2019" name="Int. J. Syst. Evol. Microbiol.">
        <title>The Global Catalogue of Microorganisms (GCM) 10K type strain sequencing project: providing services to taxonomists for standard genome sequencing and annotation.</title>
        <authorList>
            <consortium name="The Broad Institute Genomics Platform"/>
            <consortium name="The Broad Institute Genome Sequencing Center for Infectious Disease"/>
            <person name="Wu L."/>
            <person name="Ma J."/>
        </authorList>
    </citation>
    <scope>NUCLEOTIDE SEQUENCE [LARGE SCALE GENOMIC DNA]</scope>
    <source>
        <strain evidence="4">KCTC 42805</strain>
    </source>
</reference>
<evidence type="ECO:0000313" key="4">
    <source>
        <dbReference type="Proteomes" id="UP001597469"/>
    </source>
</evidence>
<sequence>MIKKFTLVVSTLLVASLTTFAQVRVGVTGGVQLANQKNEIGGFSLSGSNRIGFTAGLVLDAALSESFSIRPQVLYSVKGMKLNFDALLGGLGGNDAEGTYTFNYVEVPIQLMYGVEAGPALNTENLAHSTEMVVLVFSGFIAMMK</sequence>
<feature type="domain" description="Outer membrane protein beta-barrel" evidence="2">
    <location>
        <begin position="20"/>
        <end position="113"/>
    </location>
</feature>
<feature type="signal peptide" evidence="1">
    <location>
        <begin position="1"/>
        <end position="21"/>
    </location>
</feature>
<comment type="caution">
    <text evidence="3">The sequence shown here is derived from an EMBL/GenBank/DDBJ whole genome shotgun (WGS) entry which is preliminary data.</text>
</comment>
<name>A0ABW5M5P8_9BACT</name>
<evidence type="ECO:0000259" key="2">
    <source>
        <dbReference type="Pfam" id="PF13568"/>
    </source>
</evidence>
<evidence type="ECO:0000313" key="3">
    <source>
        <dbReference type="EMBL" id="MFD2572322.1"/>
    </source>
</evidence>
<protein>
    <submittedName>
        <fullName evidence="3">Porin family protein</fullName>
    </submittedName>
</protein>
<organism evidence="3 4">
    <name type="scientific">Spirosoma soli</name>
    <dbReference type="NCBI Taxonomy" id="1770529"/>
    <lineage>
        <taxon>Bacteria</taxon>
        <taxon>Pseudomonadati</taxon>
        <taxon>Bacteroidota</taxon>
        <taxon>Cytophagia</taxon>
        <taxon>Cytophagales</taxon>
        <taxon>Cytophagaceae</taxon>
        <taxon>Spirosoma</taxon>
    </lineage>
</organism>